<evidence type="ECO:0000256" key="1">
    <source>
        <dbReference type="SAM" id="MobiDB-lite"/>
    </source>
</evidence>
<dbReference type="Proteomes" id="UP000887566">
    <property type="component" value="Unplaced"/>
</dbReference>
<proteinExistence type="predicted"/>
<feature type="region of interest" description="Disordered" evidence="1">
    <location>
        <begin position="1"/>
        <end position="22"/>
    </location>
</feature>
<protein>
    <submittedName>
        <fullName evidence="3">Uncharacterized protein</fullName>
    </submittedName>
</protein>
<evidence type="ECO:0000313" key="2">
    <source>
        <dbReference type="Proteomes" id="UP000887566"/>
    </source>
</evidence>
<dbReference type="AlphaFoldDB" id="A0A914VLK6"/>
<dbReference type="WBParaSite" id="PSAMB.scaffold21525size600.g38329.t1">
    <property type="protein sequence ID" value="PSAMB.scaffold21525size600.g38329.t1"/>
    <property type="gene ID" value="PSAMB.scaffold21525size600.g38329"/>
</dbReference>
<evidence type="ECO:0000313" key="3">
    <source>
        <dbReference type="WBParaSite" id="PSAMB.scaffold21525size600.g38329.t1"/>
    </source>
</evidence>
<keyword evidence="2" id="KW-1185">Reference proteome</keyword>
<organism evidence="2 3">
    <name type="scientific">Plectus sambesii</name>
    <dbReference type="NCBI Taxonomy" id="2011161"/>
    <lineage>
        <taxon>Eukaryota</taxon>
        <taxon>Metazoa</taxon>
        <taxon>Ecdysozoa</taxon>
        <taxon>Nematoda</taxon>
        <taxon>Chromadorea</taxon>
        <taxon>Plectida</taxon>
        <taxon>Plectina</taxon>
        <taxon>Plectoidea</taxon>
        <taxon>Plectidae</taxon>
        <taxon>Plectus</taxon>
    </lineage>
</organism>
<sequence length="22" mass="2204">MRGRPMEEGGSDGDGIVLVASA</sequence>
<accession>A0A914VLK6</accession>
<name>A0A914VLK6_9BILA</name>
<reference evidence="3" key="1">
    <citation type="submission" date="2022-11" db="UniProtKB">
        <authorList>
            <consortium name="WormBaseParasite"/>
        </authorList>
    </citation>
    <scope>IDENTIFICATION</scope>
</reference>